<protein>
    <submittedName>
        <fullName evidence="1">Uncharacterized protein</fullName>
    </submittedName>
</protein>
<dbReference type="KEGG" id="rba:RB3672"/>
<evidence type="ECO:0000313" key="1">
    <source>
        <dbReference type="EMBL" id="CAD73337.1"/>
    </source>
</evidence>
<name>Q7UTU7_RHOBA</name>
<dbReference type="EnsemblBacteria" id="CAD73337">
    <property type="protein sequence ID" value="CAD73337"/>
    <property type="gene ID" value="RB3672"/>
</dbReference>
<keyword evidence="2" id="KW-1185">Reference proteome</keyword>
<accession>Q7UTU7</accession>
<sequence length="90" mass="10434">MRCLVTFSIQSAYDLEHAIDRWRSDCQDIITELHERQSTVAFERVLVVKMDNRLLLPSSSHHSLRTLPLWAFTLPALVERGFRKPVQLGS</sequence>
<dbReference type="EMBL" id="BX294139">
    <property type="protein sequence ID" value="CAD73337.1"/>
    <property type="molecule type" value="Genomic_DNA"/>
</dbReference>
<dbReference type="HOGENOM" id="CLU_2438749_0_0_0"/>
<dbReference type="InParanoid" id="Q7UTU7"/>
<dbReference type="AlphaFoldDB" id="Q7UTU7"/>
<gene>
    <name evidence="1" type="ordered locus">RB3672</name>
</gene>
<dbReference type="Proteomes" id="UP000001025">
    <property type="component" value="Chromosome"/>
</dbReference>
<organism evidence="1 2">
    <name type="scientific">Rhodopirellula baltica (strain DSM 10527 / NCIMB 13988 / SH1)</name>
    <dbReference type="NCBI Taxonomy" id="243090"/>
    <lineage>
        <taxon>Bacteria</taxon>
        <taxon>Pseudomonadati</taxon>
        <taxon>Planctomycetota</taxon>
        <taxon>Planctomycetia</taxon>
        <taxon>Pirellulales</taxon>
        <taxon>Pirellulaceae</taxon>
        <taxon>Rhodopirellula</taxon>
    </lineage>
</organism>
<proteinExistence type="predicted"/>
<reference evidence="1 2" key="1">
    <citation type="journal article" date="2003" name="Proc. Natl. Acad. Sci. U.S.A.">
        <title>Complete genome sequence of the marine planctomycete Pirellula sp. strain 1.</title>
        <authorList>
            <person name="Gloeckner F.O."/>
            <person name="Kube M."/>
            <person name="Bauer M."/>
            <person name="Teeling H."/>
            <person name="Lombardot T."/>
            <person name="Ludwig W."/>
            <person name="Gade D."/>
            <person name="Beck A."/>
            <person name="Borzym K."/>
            <person name="Heitmann K."/>
            <person name="Rabus R."/>
            <person name="Schlesner H."/>
            <person name="Amann R."/>
            <person name="Reinhardt R."/>
        </authorList>
    </citation>
    <scope>NUCLEOTIDE SEQUENCE [LARGE SCALE GENOMIC DNA]</scope>
    <source>
        <strain evidence="2">DSM 10527 / NCIMB 13988 / SH1</strain>
    </source>
</reference>
<evidence type="ECO:0000313" key="2">
    <source>
        <dbReference type="Proteomes" id="UP000001025"/>
    </source>
</evidence>